<protein>
    <submittedName>
        <fullName evidence="9">Type II toxin-antitoxin system VapC family toxin</fullName>
    </submittedName>
</protein>
<dbReference type="Pfam" id="PF01850">
    <property type="entry name" value="PIN"/>
    <property type="match status" value="1"/>
</dbReference>
<evidence type="ECO:0000256" key="2">
    <source>
        <dbReference type="ARBA" id="ARBA00022649"/>
    </source>
</evidence>
<evidence type="ECO:0000256" key="7">
    <source>
        <dbReference type="ARBA" id="ARBA00038093"/>
    </source>
</evidence>
<evidence type="ECO:0000313" key="9">
    <source>
        <dbReference type="EMBL" id="MCW1921245.1"/>
    </source>
</evidence>
<feature type="domain" description="PIN" evidence="8">
    <location>
        <begin position="3"/>
        <end position="121"/>
    </location>
</feature>
<keyword evidence="5" id="KW-0378">Hydrolase</keyword>
<dbReference type="PANTHER" id="PTHR33653:SF1">
    <property type="entry name" value="RIBONUCLEASE VAPC2"/>
    <property type="match status" value="1"/>
</dbReference>
<keyword evidence="2" id="KW-1277">Toxin-antitoxin system</keyword>
<keyword evidence="10" id="KW-1185">Reference proteome</keyword>
<evidence type="ECO:0000256" key="5">
    <source>
        <dbReference type="ARBA" id="ARBA00022801"/>
    </source>
</evidence>
<dbReference type="Gene3D" id="3.40.50.1010">
    <property type="entry name" value="5'-nuclease"/>
    <property type="match status" value="1"/>
</dbReference>
<dbReference type="CDD" id="cd09881">
    <property type="entry name" value="PIN_VapC4-5_FitB-like"/>
    <property type="match status" value="1"/>
</dbReference>
<keyword evidence="6" id="KW-0460">Magnesium</keyword>
<organism evidence="9 10">
    <name type="scientific">Luteolibacter arcticus</name>
    <dbReference type="NCBI Taxonomy" id="1581411"/>
    <lineage>
        <taxon>Bacteria</taxon>
        <taxon>Pseudomonadati</taxon>
        <taxon>Verrucomicrobiota</taxon>
        <taxon>Verrucomicrobiia</taxon>
        <taxon>Verrucomicrobiales</taxon>
        <taxon>Verrucomicrobiaceae</taxon>
        <taxon>Luteolibacter</taxon>
    </lineage>
</organism>
<dbReference type="EMBL" id="JAPDDT010000001">
    <property type="protein sequence ID" value="MCW1921245.1"/>
    <property type="molecule type" value="Genomic_DNA"/>
</dbReference>
<evidence type="ECO:0000259" key="8">
    <source>
        <dbReference type="Pfam" id="PF01850"/>
    </source>
</evidence>
<dbReference type="Proteomes" id="UP001320876">
    <property type="component" value="Unassembled WGS sequence"/>
</dbReference>
<evidence type="ECO:0000256" key="3">
    <source>
        <dbReference type="ARBA" id="ARBA00022722"/>
    </source>
</evidence>
<comment type="caution">
    <text evidence="9">The sequence shown here is derived from an EMBL/GenBank/DDBJ whole genome shotgun (WGS) entry which is preliminary data.</text>
</comment>
<comment type="similarity">
    <text evidence="7">Belongs to the PINc/VapC protein family.</text>
</comment>
<evidence type="ECO:0000256" key="6">
    <source>
        <dbReference type="ARBA" id="ARBA00022842"/>
    </source>
</evidence>
<dbReference type="InterPro" id="IPR050556">
    <property type="entry name" value="Type_II_TA_system_RNase"/>
</dbReference>
<sequence>MFLLDTDTCFEILRGNGRVIAQRRGVYAPVVTTEITASELFYGAAKSKDPSANRKVVLEFLRTLPVLPISLTGAQFFGSFRAQLQAAGNLIPDADLWIASISRAVRAKIVTGNTRDLSRVPGVECVDWIHA</sequence>
<dbReference type="InterPro" id="IPR029060">
    <property type="entry name" value="PIN-like_dom_sf"/>
</dbReference>
<accession>A0ABT3GD73</accession>
<evidence type="ECO:0000256" key="4">
    <source>
        <dbReference type="ARBA" id="ARBA00022723"/>
    </source>
</evidence>
<dbReference type="SUPFAM" id="SSF88723">
    <property type="entry name" value="PIN domain-like"/>
    <property type="match status" value="1"/>
</dbReference>
<keyword evidence="3" id="KW-0540">Nuclease</keyword>
<dbReference type="RefSeq" id="WP_264485354.1">
    <property type="nucleotide sequence ID" value="NZ_JAPDDT010000001.1"/>
</dbReference>
<dbReference type="PANTHER" id="PTHR33653">
    <property type="entry name" value="RIBONUCLEASE VAPC2"/>
    <property type="match status" value="1"/>
</dbReference>
<keyword evidence="4" id="KW-0479">Metal-binding</keyword>
<reference evidence="9 10" key="1">
    <citation type="submission" date="2022-10" db="EMBL/GenBank/DDBJ databases">
        <title>Luteolibacter arcticus strain CCTCC AB 2014275, whole genome shotgun sequencing project.</title>
        <authorList>
            <person name="Zhao G."/>
            <person name="Shen L."/>
        </authorList>
    </citation>
    <scope>NUCLEOTIDE SEQUENCE [LARGE SCALE GENOMIC DNA]</scope>
    <source>
        <strain evidence="9 10">CCTCC AB 2014275</strain>
    </source>
</reference>
<evidence type="ECO:0000313" key="10">
    <source>
        <dbReference type="Proteomes" id="UP001320876"/>
    </source>
</evidence>
<evidence type="ECO:0000256" key="1">
    <source>
        <dbReference type="ARBA" id="ARBA00001946"/>
    </source>
</evidence>
<comment type="cofactor">
    <cofactor evidence="1">
        <name>Mg(2+)</name>
        <dbReference type="ChEBI" id="CHEBI:18420"/>
    </cofactor>
</comment>
<proteinExistence type="inferred from homology"/>
<dbReference type="InterPro" id="IPR002716">
    <property type="entry name" value="PIN_dom"/>
</dbReference>
<gene>
    <name evidence="9" type="ORF">OKA05_01695</name>
</gene>
<name>A0ABT3GD73_9BACT</name>